<keyword evidence="3" id="KW-1185">Reference proteome</keyword>
<dbReference type="AlphaFoldDB" id="A0A660KNS4"/>
<dbReference type="Proteomes" id="UP000327013">
    <property type="component" value="Chromosome 4"/>
</dbReference>
<accession>A0A660KNS4</accession>
<feature type="region of interest" description="Disordered" evidence="1">
    <location>
        <begin position="13"/>
        <end position="37"/>
    </location>
</feature>
<reference evidence="2 3" key="1">
    <citation type="submission" date="2019-06" db="EMBL/GenBank/DDBJ databases">
        <title>A chromosomal-level reference genome of Carpinus fangiana (Coryloideae, Betulaceae).</title>
        <authorList>
            <person name="Yang X."/>
            <person name="Wang Z."/>
            <person name="Zhang L."/>
            <person name="Hao G."/>
            <person name="Liu J."/>
            <person name="Yang Y."/>
        </authorList>
    </citation>
    <scope>NUCLEOTIDE SEQUENCE [LARGE SCALE GENOMIC DNA]</scope>
    <source>
        <strain evidence="2">Cfa_2016G</strain>
        <tissue evidence="2">Leaf</tissue>
    </source>
</reference>
<dbReference type="EMBL" id="CM017324">
    <property type="protein sequence ID" value="KAE8037078.1"/>
    <property type="molecule type" value="Genomic_DNA"/>
</dbReference>
<name>A0A660KNS4_9ROSI</name>
<evidence type="ECO:0000256" key="1">
    <source>
        <dbReference type="SAM" id="MobiDB-lite"/>
    </source>
</evidence>
<protein>
    <submittedName>
        <fullName evidence="2">Uncharacterized protein</fullName>
    </submittedName>
</protein>
<proteinExistence type="predicted"/>
<evidence type="ECO:0000313" key="2">
    <source>
        <dbReference type="EMBL" id="KAE8037078.1"/>
    </source>
</evidence>
<organism evidence="2 3">
    <name type="scientific">Carpinus fangiana</name>
    <dbReference type="NCBI Taxonomy" id="176857"/>
    <lineage>
        <taxon>Eukaryota</taxon>
        <taxon>Viridiplantae</taxon>
        <taxon>Streptophyta</taxon>
        <taxon>Embryophyta</taxon>
        <taxon>Tracheophyta</taxon>
        <taxon>Spermatophyta</taxon>
        <taxon>Magnoliopsida</taxon>
        <taxon>eudicotyledons</taxon>
        <taxon>Gunneridae</taxon>
        <taxon>Pentapetalae</taxon>
        <taxon>rosids</taxon>
        <taxon>fabids</taxon>
        <taxon>Fagales</taxon>
        <taxon>Betulaceae</taxon>
        <taxon>Carpinus</taxon>
    </lineage>
</organism>
<gene>
    <name evidence="2" type="ORF">FH972_009701</name>
</gene>
<sequence length="364" mass="39166">MSISINAAALHQHTSAGITKPPHRHCSRAALSRNPSTGSGTVNLLAAPACHGQPVHQPSSLPSSPAFVLSQNSHHRRLHTNPPPSVHWIFSQIQVPSLAMAPDSSSHLTAMVRCCCQMPSIKTGSTQPPPVFIDPLPPARSVHRPPPLSISILTVYDSELPRTCRSAASVGGALLHALPPAIVLATDGPHHQLLCRPFSLSIHVHAGHLQIPAASTRSRPFRLQPAIPPVLAPHRIATMRSYSVSFCTQPQQIMSFSQAQRPIVELPTPDPNPKNIYILWRRKGGPSVGLAGSQRRGVGERDGGWWASPESQICRRGVGHRRWLGASPDSSWCHGWASPVRSVAAVVEGGGGRRCWPCWVEGEA</sequence>
<evidence type="ECO:0000313" key="3">
    <source>
        <dbReference type="Proteomes" id="UP000327013"/>
    </source>
</evidence>